<dbReference type="EMBL" id="JAENIM010000034">
    <property type="protein sequence ID" value="MBK1790886.1"/>
    <property type="molecule type" value="Genomic_DNA"/>
</dbReference>
<comment type="caution">
    <text evidence="3">The sequence shown here is derived from an EMBL/GenBank/DDBJ whole genome shotgun (WGS) entry which is preliminary data.</text>
</comment>
<reference evidence="3" key="1">
    <citation type="submission" date="2021-01" db="EMBL/GenBank/DDBJ databases">
        <title>Modified the classification status of verrucomicrobia.</title>
        <authorList>
            <person name="Feng X."/>
        </authorList>
    </citation>
    <scope>NUCLEOTIDE SEQUENCE</scope>
    <source>
        <strain evidence="3">_KCTC 22039</strain>
    </source>
</reference>
<accession>A0A8J7SJ49</accession>
<dbReference type="NCBIfam" id="TIGR02595">
    <property type="entry name" value="PEP_CTERM"/>
    <property type="match status" value="1"/>
</dbReference>
<feature type="region of interest" description="Disordered" evidence="1">
    <location>
        <begin position="1"/>
        <end position="33"/>
    </location>
</feature>
<evidence type="ECO:0000313" key="4">
    <source>
        <dbReference type="Proteomes" id="UP000624703"/>
    </source>
</evidence>
<evidence type="ECO:0000259" key="2">
    <source>
        <dbReference type="Pfam" id="PF07589"/>
    </source>
</evidence>
<feature type="region of interest" description="Disordered" evidence="1">
    <location>
        <begin position="94"/>
        <end position="117"/>
    </location>
</feature>
<dbReference type="Pfam" id="PF07589">
    <property type="entry name" value="PEP-CTERM"/>
    <property type="match status" value="1"/>
</dbReference>
<dbReference type="RefSeq" id="WP_200310907.1">
    <property type="nucleotide sequence ID" value="NZ_JAENIM010000034.1"/>
</dbReference>
<dbReference type="Proteomes" id="UP000624703">
    <property type="component" value="Unassembled WGS sequence"/>
</dbReference>
<organism evidence="3 4">
    <name type="scientific">Persicirhabdus sediminis</name>
    <dbReference type="NCBI Taxonomy" id="454144"/>
    <lineage>
        <taxon>Bacteria</taxon>
        <taxon>Pseudomonadati</taxon>
        <taxon>Verrucomicrobiota</taxon>
        <taxon>Verrucomicrobiia</taxon>
        <taxon>Verrucomicrobiales</taxon>
        <taxon>Verrucomicrobiaceae</taxon>
        <taxon>Persicirhabdus</taxon>
    </lineage>
</organism>
<keyword evidence="4" id="KW-1185">Reference proteome</keyword>
<dbReference type="AlphaFoldDB" id="A0A8J7SJ49"/>
<name>A0A8J7SJ49_9BACT</name>
<evidence type="ECO:0000313" key="3">
    <source>
        <dbReference type="EMBL" id="MBK1790886.1"/>
    </source>
</evidence>
<gene>
    <name evidence="3" type="ORF">JIN82_06920</name>
</gene>
<protein>
    <submittedName>
        <fullName evidence="3">PEP-CTERM sorting domain-containing protein</fullName>
    </submittedName>
</protein>
<feature type="compositionally biased region" description="Polar residues" evidence="1">
    <location>
        <begin position="99"/>
        <end position="110"/>
    </location>
</feature>
<feature type="domain" description="Ice-binding protein C-terminal" evidence="2">
    <location>
        <begin position="114"/>
        <end position="137"/>
    </location>
</feature>
<dbReference type="InterPro" id="IPR013424">
    <property type="entry name" value="Ice-binding_C"/>
</dbReference>
<proteinExistence type="predicted"/>
<evidence type="ECO:0000256" key="1">
    <source>
        <dbReference type="SAM" id="MobiDB-lite"/>
    </source>
</evidence>
<feature type="compositionally biased region" description="Polar residues" evidence="1">
    <location>
        <begin position="1"/>
        <end position="26"/>
    </location>
</feature>
<sequence>MSAASAATTLISNSPENSPVTPNNKSAVGVPSPVVPPTASNFQIQLSAPEFTPNPQFTADLQLTNMVVKSAPAGVLPTAVPVESPVIIMPMNNFDGLQDSPSQQPMNFLSETAPIPEPSTTALIGSALAIGLLRRRRQS</sequence>